<feature type="compositionally biased region" description="Basic residues" evidence="9">
    <location>
        <begin position="572"/>
        <end position="581"/>
    </location>
</feature>
<evidence type="ECO:0000256" key="7">
    <source>
        <dbReference type="ARBA" id="ARBA00023242"/>
    </source>
</evidence>
<proteinExistence type="inferred from homology"/>
<evidence type="ECO:0000256" key="2">
    <source>
        <dbReference type="ARBA" id="ARBA00009525"/>
    </source>
</evidence>
<dbReference type="FunFam" id="3.30.70.2460:FF:000001">
    <property type="entry name" value="DNA repair protein Rad4 family"/>
    <property type="match status" value="1"/>
</dbReference>
<dbReference type="GO" id="GO:0000111">
    <property type="term" value="C:nucleotide-excision repair factor 2 complex"/>
    <property type="evidence" value="ECO:0007669"/>
    <property type="project" value="TreeGrafter"/>
</dbReference>
<feature type="compositionally biased region" description="Basic and acidic residues" evidence="9">
    <location>
        <begin position="791"/>
        <end position="808"/>
    </location>
</feature>
<dbReference type="GO" id="GO:0071942">
    <property type="term" value="C:XPC complex"/>
    <property type="evidence" value="ECO:0007669"/>
    <property type="project" value="TreeGrafter"/>
</dbReference>
<dbReference type="SMART" id="SM01032">
    <property type="entry name" value="BHD_3"/>
    <property type="match status" value="1"/>
</dbReference>
<dbReference type="InterPro" id="IPR018328">
    <property type="entry name" value="Rad4_beta-hairpin_dom3"/>
</dbReference>
<feature type="region of interest" description="Disordered" evidence="9">
    <location>
        <begin position="513"/>
        <end position="599"/>
    </location>
</feature>
<organism evidence="14 16">
    <name type="scientific">Arctia plantaginis</name>
    <name type="common">Wood tiger moth</name>
    <name type="synonym">Phalaena plantaginis</name>
    <dbReference type="NCBI Taxonomy" id="874455"/>
    <lineage>
        <taxon>Eukaryota</taxon>
        <taxon>Metazoa</taxon>
        <taxon>Ecdysozoa</taxon>
        <taxon>Arthropoda</taxon>
        <taxon>Hexapoda</taxon>
        <taxon>Insecta</taxon>
        <taxon>Pterygota</taxon>
        <taxon>Neoptera</taxon>
        <taxon>Endopterygota</taxon>
        <taxon>Lepidoptera</taxon>
        <taxon>Glossata</taxon>
        <taxon>Ditrysia</taxon>
        <taxon>Noctuoidea</taxon>
        <taxon>Erebidae</taxon>
        <taxon>Arctiinae</taxon>
        <taxon>Arctia</taxon>
    </lineage>
</organism>
<dbReference type="FunFam" id="2.20.20.110:FF:000001">
    <property type="entry name" value="DNA repair protein complementing XP-C cells"/>
    <property type="match status" value="1"/>
</dbReference>
<dbReference type="Pfam" id="PF03835">
    <property type="entry name" value="Rad4"/>
    <property type="match status" value="1"/>
</dbReference>
<feature type="compositionally biased region" description="Low complexity" evidence="9">
    <location>
        <begin position="29"/>
        <end position="39"/>
    </location>
</feature>
<dbReference type="GO" id="GO:0003697">
    <property type="term" value="F:single-stranded DNA binding"/>
    <property type="evidence" value="ECO:0007669"/>
    <property type="project" value="TreeGrafter"/>
</dbReference>
<feature type="region of interest" description="Disordered" evidence="9">
    <location>
        <begin position="232"/>
        <end position="253"/>
    </location>
</feature>
<dbReference type="GO" id="GO:0006289">
    <property type="term" value="P:nucleotide-excision repair"/>
    <property type="evidence" value="ECO:0007669"/>
    <property type="project" value="InterPro"/>
</dbReference>
<dbReference type="Pfam" id="PF10403">
    <property type="entry name" value="BHD_1"/>
    <property type="match status" value="1"/>
</dbReference>
<evidence type="ECO:0000256" key="1">
    <source>
        <dbReference type="ARBA" id="ARBA00004123"/>
    </source>
</evidence>
<comment type="subcellular location">
    <subcellularLocation>
        <location evidence="1">Nucleus</location>
    </subcellularLocation>
</comment>
<keyword evidence="5" id="KW-0238">DNA-binding</keyword>
<dbReference type="NCBIfam" id="TIGR00605">
    <property type="entry name" value="rad4"/>
    <property type="match status" value="1"/>
</dbReference>
<dbReference type="InterPro" id="IPR038765">
    <property type="entry name" value="Papain-like_cys_pep_sf"/>
</dbReference>
<dbReference type="PANTHER" id="PTHR12135:SF0">
    <property type="entry name" value="DNA REPAIR PROTEIN COMPLEMENTING XP-C CELLS"/>
    <property type="match status" value="1"/>
</dbReference>
<comment type="caution">
    <text evidence="14">The sequence shown here is derived from an EMBL/GenBank/DDBJ whole genome shotgun (WGS) entry which is preliminary data.</text>
</comment>
<name>A0A8S0ZSW7_ARCPL</name>
<dbReference type="InterPro" id="IPR018325">
    <property type="entry name" value="Rad4/PNGase_transGLS-fold"/>
</dbReference>
<feature type="compositionally biased region" description="Basic residues" evidence="9">
    <location>
        <begin position="992"/>
        <end position="1001"/>
    </location>
</feature>
<feature type="compositionally biased region" description="Acidic residues" evidence="9">
    <location>
        <begin position="242"/>
        <end position="251"/>
    </location>
</feature>
<feature type="domain" description="Rad4 beta-hairpin" evidence="12">
    <location>
        <begin position="1284"/>
        <end position="1358"/>
    </location>
</feature>
<evidence type="ECO:0000259" key="12">
    <source>
        <dbReference type="SMART" id="SM01032"/>
    </source>
</evidence>
<dbReference type="Gene3D" id="3.30.70.2460">
    <property type="entry name" value="Rad4, beta-hairpin domain BHD3"/>
    <property type="match status" value="1"/>
</dbReference>
<dbReference type="Proteomes" id="UP000494256">
    <property type="component" value="Unassembled WGS sequence"/>
</dbReference>
<keyword evidence="3" id="KW-0597">Phosphoprotein</keyword>
<feature type="compositionally biased region" description="Polar residues" evidence="9">
    <location>
        <begin position="904"/>
        <end position="914"/>
    </location>
</feature>
<dbReference type="SUPFAM" id="SSF54001">
    <property type="entry name" value="Cysteine proteinases"/>
    <property type="match status" value="1"/>
</dbReference>
<dbReference type="SMART" id="SM01030">
    <property type="entry name" value="BHD_1"/>
    <property type="match status" value="1"/>
</dbReference>
<feature type="region of interest" description="Disordered" evidence="9">
    <location>
        <begin position="1"/>
        <end position="74"/>
    </location>
</feature>
<protein>
    <submittedName>
        <fullName evidence="14">Uncharacterized protein</fullName>
    </submittedName>
</protein>
<feature type="compositionally biased region" description="Polar residues" evidence="9">
    <location>
        <begin position="1403"/>
        <end position="1419"/>
    </location>
</feature>
<evidence type="ECO:0000256" key="4">
    <source>
        <dbReference type="ARBA" id="ARBA00022763"/>
    </source>
</evidence>
<keyword evidence="8" id="KW-0175">Coiled coil</keyword>
<feature type="region of interest" description="Disordered" evidence="9">
    <location>
        <begin position="1400"/>
        <end position="1426"/>
    </location>
</feature>
<reference evidence="15 16" key="1">
    <citation type="submission" date="2020-04" db="EMBL/GenBank/DDBJ databases">
        <authorList>
            <person name="Wallbank WR R."/>
            <person name="Pardo Diaz C."/>
            <person name="Kozak K."/>
            <person name="Martin S."/>
            <person name="Jiggins C."/>
            <person name="Moest M."/>
            <person name="Warren A I."/>
            <person name="Byers J.R.P. K."/>
            <person name="Montejo-Kovacevich G."/>
            <person name="Yen C E."/>
        </authorList>
    </citation>
    <scope>NUCLEOTIDE SEQUENCE [LARGE SCALE GENOMIC DNA]</scope>
</reference>
<evidence type="ECO:0000313" key="13">
    <source>
        <dbReference type="EMBL" id="CAB3228291.1"/>
    </source>
</evidence>
<evidence type="ECO:0000313" key="15">
    <source>
        <dbReference type="Proteomes" id="UP000494106"/>
    </source>
</evidence>
<feature type="compositionally biased region" description="Acidic residues" evidence="9">
    <location>
        <begin position="40"/>
        <end position="60"/>
    </location>
</feature>
<dbReference type="InterPro" id="IPR018327">
    <property type="entry name" value="BHD_2"/>
</dbReference>
<keyword evidence="7" id="KW-0539">Nucleus</keyword>
<dbReference type="InterPro" id="IPR036985">
    <property type="entry name" value="Transglutaminase-like_sf"/>
</dbReference>
<dbReference type="Pfam" id="PF10405">
    <property type="entry name" value="BHD_3"/>
    <property type="match status" value="1"/>
</dbReference>
<evidence type="ECO:0000259" key="10">
    <source>
        <dbReference type="SMART" id="SM01030"/>
    </source>
</evidence>
<evidence type="ECO:0000313" key="14">
    <source>
        <dbReference type="EMBL" id="CAB3236204.1"/>
    </source>
</evidence>
<feature type="compositionally biased region" description="Basic and acidic residues" evidence="9">
    <location>
        <begin position="532"/>
        <end position="543"/>
    </location>
</feature>
<dbReference type="InterPro" id="IPR018026">
    <property type="entry name" value="DNA_repair_Rad4-like"/>
</dbReference>
<evidence type="ECO:0000313" key="16">
    <source>
        <dbReference type="Proteomes" id="UP000494256"/>
    </source>
</evidence>
<sequence length="1426" mass="163961">MPTTRKKIIKTVYKDENSDEEEGGDFSDSGSEAIISDVSSSEDDIISESSSPEEEFDNEESFNKSKRKYPEKKSKLARIFSKKTNKQMSGCDVSENHPVFSIKDLTEADKLLPPILNLSESDSSDEESPQTLNRSSFTSFQQTDQDNESDNEVNKEYRHIWSNNDKVQDDSEEIAKKTFMELELHKSKIEETKATLQNYTLKAIEHESDVRDLLALGEDVLSTPDVSTVNKKSKIKRRKDDSDSDVEDWEEVKDTKSIPQQGIQLIVEFPDAGRKKPKKIDVEMMMKRKINRVKKEYQIYMHKVHVLCWVGHGNYVSNVLSDRVLMAAALSLIPSKERRPKNKVDMKYIEEVITCYKDHVTVKHDKNEEKFKPKSPPLKQILLHLIKTKVLTSKKYLVFIFVIILRALGLQCRVMFNFVTLPLRPPATELCSLSTKPKDQKTNQKQNSTLEETNLSETKTNMSPEKENTTNPKSNIRKAKSKKNIAQIDGNYDVFSDEEVGELNWYDYEKIMQVDGGDDGPTTRRTRSNKRHISDVDKIKDENVSPPKKPRKNLKRISLQQKFSSDENKNTNVKKKAKRGKNVVDTDKTNESIDHLRNNSSNLKELTNITSAELTEENLPSSKLSQKSTRSATRQTLSRDNEKKVTDVHKKTQKNLKTLDMKVKRNPLANDFADNNYEVVEENVSSLKVTRKSPRRNAPIRLAENAKNDVALNKRSQRRGKYVDPEVTLSTGDDSHHNNLKEPVVLASEMSEKDFSPPKIPRNSCSSLKPNTKSKEEKNTNKGFQNRKRMIITEEKYDSSDHETDDNFKSTYRNLTRSQKSKLSNDNTNKQQKNETTMEEKATSTGKKSMNQKKSFIAASVSPDNIKIPRVILTRENYKRNTSKNDEKPNPTEIPGRMTRKRLQTANVTGSKGTDTAKENLNKSKSITKKRAGVTKNNIRREDETSQISSKLSVKEELTEGSQVFRDKKPTRNNKSQIIESSKNKENITKSQTRKKSLKGKVKQESDEDADYAPIDDSKHDHHSDSDDSFKPPKFSPKLPKASHGNRRALSSTKNEHGKKNQIDIWCEVFVEELQEWVSIDIINGKVKSTEEIYANATQPVSYMVGWDNKNNLKDLTRKYVPHFNTETRKLRVDVLWWNKAVQPYLGLKTKRDKQEDEYLDKMQLEAPLPMTIGEYKNHPLYVLKRHLLKFEALYPPEPTVLGFVRGEAVYPRECVYTCHCRNTWYKKHAKVVRLGEKAYKIVKAKPRWDKINRKIITDDPPMDIFGPWQVEDFEPPVAENGIVPRNEYGNVELFKMCMLPKGTVHLKLPGLNKVAKKLNIDCALAITGFEVNSGWVRPVYDGFVVCKEFEDIITEAWADDQDEQERKELERTEIRVYGNWKRLIKGLLIRERLKNKYGFHESPTSATSKGKPKGSNQVAKKRKYK</sequence>
<accession>A0A8S0ZSW7</accession>
<dbReference type="EMBL" id="CADEBC010000346">
    <property type="protein sequence ID" value="CAB3228291.1"/>
    <property type="molecule type" value="Genomic_DNA"/>
</dbReference>
<feature type="compositionally biased region" description="Basic and acidic residues" evidence="9">
    <location>
        <begin position="582"/>
        <end position="597"/>
    </location>
</feature>
<feature type="region of interest" description="Disordered" evidence="9">
    <location>
        <begin position="611"/>
        <end position="645"/>
    </location>
</feature>
<feature type="compositionally biased region" description="Polar residues" evidence="9">
    <location>
        <begin position="611"/>
        <end position="636"/>
    </location>
</feature>
<feature type="region of interest" description="Disordered" evidence="9">
    <location>
        <begin position="114"/>
        <end position="156"/>
    </location>
</feature>
<gene>
    <name evidence="13" type="ORF">APLA_LOCUS3544</name>
    <name evidence="14" type="ORF">APLA_LOCUS7295</name>
</gene>
<feature type="compositionally biased region" description="Polar residues" evidence="9">
    <location>
        <begin position="809"/>
        <end position="831"/>
    </location>
</feature>
<dbReference type="SMART" id="SM01031">
    <property type="entry name" value="BHD_2"/>
    <property type="match status" value="1"/>
</dbReference>
<feature type="region of interest" description="Disordered" evidence="9">
    <location>
        <begin position="698"/>
        <end position="851"/>
    </location>
</feature>
<feature type="domain" description="Rad4 beta-hairpin" evidence="11">
    <location>
        <begin position="1219"/>
        <end position="1277"/>
    </location>
</feature>
<evidence type="ECO:0000256" key="5">
    <source>
        <dbReference type="ARBA" id="ARBA00023125"/>
    </source>
</evidence>
<dbReference type="InterPro" id="IPR018326">
    <property type="entry name" value="Rad4_beta-hairpin_dom1"/>
</dbReference>
<dbReference type="GO" id="GO:0003684">
    <property type="term" value="F:damaged DNA binding"/>
    <property type="evidence" value="ECO:0007669"/>
    <property type="project" value="InterPro"/>
</dbReference>
<feature type="compositionally biased region" description="Polar residues" evidence="9">
    <location>
        <begin position="443"/>
        <end position="474"/>
    </location>
</feature>
<feature type="region of interest" description="Disordered" evidence="9">
    <location>
        <begin position="878"/>
        <end position="1056"/>
    </location>
</feature>
<evidence type="ECO:0000256" key="3">
    <source>
        <dbReference type="ARBA" id="ARBA00022553"/>
    </source>
</evidence>
<dbReference type="Gene3D" id="2.20.20.110">
    <property type="entry name" value="Rad4, beta-hairpin domain BHD1"/>
    <property type="match status" value="1"/>
</dbReference>
<dbReference type="GO" id="GO:0005737">
    <property type="term" value="C:cytoplasm"/>
    <property type="evidence" value="ECO:0007669"/>
    <property type="project" value="TreeGrafter"/>
</dbReference>
<evidence type="ECO:0000256" key="9">
    <source>
        <dbReference type="SAM" id="MobiDB-lite"/>
    </source>
</evidence>
<dbReference type="Proteomes" id="UP000494106">
    <property type="component" value="Unassembled WGS sequence"/>
</dbReference>
<dbReference type="InterPro" id="IPR004583">
    <property type="entry name" value="DNA_repair_Rad4"/>
</dbReference>
<comment type="similarity">
    <text evidence="2">Belongs to the XPC family.</text>
</comment>
<feature type="compositionally biased region" description="Basic and acidic residues" evidence="9">
    <location>
        <begin position="832"/>
        <end position="842"/>
    </location>
</feature>
<evidence type="ECO:0000256" key="8">
    <source>
        <dbReference type="SAM" id="Coils"/>
    </source>
</evidence>
<dbReference type="EMBL" id="CADEBD010000300">
    <property type="protein sequence ID" value="CAB3236204.1"/>
    <property type="molecule type" value="Genomic_DNA"/>
</dbReference>
<feature type="compositionally biased region" description="Basic and acidic residues" evidence="9">
    <location>
        <begin position="878"/>
        <end position="890"/>
    </location>
</feature>
<feature type="compositionally biased region" description="Basic and acidic residues" evidence="9">
    <location>
        <begin position="1016"/>
        <end position="1031"/>
    </location>
</feature>
<dbReference type="PANTHER" id="PTHR12135">
    <property type="entry name" value="DNA REPAIR PROTEIN XP-C / RAD4"/>
    <property type="match status" value="1"/>
</dbReference>
<feature type="coiled-coil region" evidence="8">
    <location>
        <begin position="182"/>
        <end position="209"/>
    </location>
</feature>
<feature type="region of interest" description="Disordered" evidence="9">
    <location>
        <begin position="432"/>
        <end position="482"/>
    </location>
</feature>
<evidence type="ECO:0000256" key="6">
    <source>
        <dbReference type="ARBA" id="ARBA00023204"/>
    </source>
</evidence>
<evidence type="ECO:0000259" key="11">
    <source>
        <dbReference type="SMART" id="SM01031"/>
    </source>
</evidence>
<dbReference type="Gene3D" id="3.90.260.10">
    <property type="entry name" value="Transglutaminase-like"/>
    <property type="match status" value="2"/>
</dbReference>
<feature type="compositionally biased region" description="Polar residues" evidence="9">
    <location>
        <begin position="129"/>
        <end position="144"/>
    </location>
</feature>
<dbReference type="OrthoDB" id="300780at2759"/>
<dbReference type="InterPro" id="IPR042488">
    <property type="entry name" value="Rad4_BHD3_sf"/>
</dbReference>
<keyword evidence="6" id="KW-0234">DNA repair</keyword>
<feature type="domain" description="Rad4 beta-hairpin" evidence="10">
    <location>
        <begin position="1165"/>
        <end position="1217"/>
    </location>
</feature>
<keyword evidence="4" id="KW-0227">DNA damage</keyword>
<keyword evidence="15" id="KW-1185">Reference proteome</keyword>
<dbReference type="GO" id="GO:0006298">
    <property type="term" value="P:mismatch repair"/>
    <property type="evidence" value="ECO:0007669"/>
    <property type="project" value="TreeGrafter"/>
</dbReference>